<proteinExistence type="predicted"/>
<dbReference type="SUPFAM" id="SSF52047">
    <property type="entry name" value="RNI-like"/>
    <property type="match status" value="1"/>
</dbReference>
<evidence type="ECO:0000313" key="3">
    <source>
        <dbReference type="Proteomes" id="UP000324022"/>
    </source>
</evidence>
<accession>A0A5C3DV54</accession>
<name>A0A5C3DV54_9BASI</name>
<protein>
    <submittedName>
        <fullName evidence="2">Uncharacterized protein</fullName>
    </submittedName>
</protein>
<evidence type="ECO:0000313" key="2">
    <source>
        <dbReference type="EMBL" id="SPO21071.1"/>
    </source>
</evidence>
<sequence length="530" mass="57560">MTSPPAQPTIADAVRLMDSLEFLPGHSKAISAGPPSHASLSLTECAASDAVRIPYRSSTLDSHAEHPYSQLHRSHNSTRPTSSEHASNSVRIPPLPAEIIYQIGRHLLHPVSATSPHHLNTSFPCAHAHAPYTPICTPTTPLPSTLVALSSASVAFRNTLAPLIWYTLVIKSPQHLPRLAALLKNYDTLSTRSSSPSATRQNPSPTSPSSTKTSESEHRFRSSDVGLRNPLSNIKSIVVSIPDKYPDLDQSFLISLLRSMSLPETHQLQHLYWSAEAAPHPAIWTLVAPSLRSLDVDGRTFYHGHKGWAGLERLESLRLVGYESTLLPGGVVALLQGQHGVNRGGESKVLVREMPEGMVDDEPMGSGVLSPVIELQHSTAASPRRVAQHLYLDRTPTISPTSTQTLPSTTVLHAQDISQSQNRLRHLSLSSSKTSILHQPALITSCSFSTITCLDIYAVTPESPLSQALISTSSTLTHLRLVLDISGAFANFNALWSDLTGKLPHLAWLEVDPMPQQNTAPSFWDFVEGC</sequence>
<reference evidence="2 3" key="1">
    <citation type="submission" date="2018-03" db="EMBL/GenBank/DDBJ databases">
        <authorList>
            <person name="Guldener U."/>
        </authorList>
    </citation>
    <scope>NUCLEOTIDE SEQUENCE [LARGE SCALE GENOMIC DNA]</scope>
    <source>
        <strain evidence="2 3">NBRC100155</strain>
    </source>
</reference>
<evidence type="ECO:0000256" key="1">
    <source>
        <dbReference type="SAM" id="MobiDB-lite"/>
    </source>
</evidence>
<feature type="compositionally biased region" description="Polar residues" evidence="1">
    <location>
        <begin position="191"/>
        <end position="202"/>
    </location>
</feature>
<feature type="region of interest" description="Disordered" evidence="1">
    <location>
        <begin position="62"/>
        <end position="89"/>
    </location>
</feature>
<feature type="region of interest" description="Disordered" evidence="1">
    <location>
        <begin position="191"/>
        <end position="227"/>
    </location>
</feature>
<gene>
    <name evidence="2" type="ORF">UTRI_00548</name>
</gene>
<keyword evidence="3" id="KW-1185">Reference proteome</keyword>
<dbReference type="AlphaFoldDB" id="A0A5C3DV54"/>
<dbReference type="Proteomes" id="UP000324022">
    <property type="component" value="Unassembled WGS sequence"/>
</dbReference>
<feature type="compositionally biased region" description="Low complexity" evidence="1">
    <location>
        <begin position="203"/>
        <end position="213"/>
    </location>
</feature>
<dbReference type="EMBL" id="OOIN01000002">
    <property type="protein sequence ID" value="SPO21071.1"/>
    <property type="molecule type" value="Genomic_DNA"/>
</dbReference>
<dbReference type="OrthoDB" id="2554395at2759"/>
<organism evidence="2 3">
    <name type="scientific">Ustilago trichophora</name>
    <dbReference type="NCBI Taxonomy" id="86804"/>
    <lineage>
        <taxon>Eukaryota</taxon>
        <taxon>Fungi</taxon>
        <taxon>Dikarya</taxon>
        <taxon>Basidiomycota</taxon>
        <taxon>Ustilaginomycotina</taxon>
        <taxon>Ustilaginomycetes</taxon>
        <taxon>Ustilaginales</taxon>
        <taxon>Ustilaginaceae</taxon>
        <taxon>Ustilago</taxon>
    </lineage>
</organism>
<feature type="compositionally biased region" description="Polar residues" evidence="1">
    <location>
        <begin position="77"/>
        <end position="89"/>
    </location>
</feature>